<evidence type="ECO:0000313" key="3">
    <source>
        <dbReference type="Proteomes" id="UP000020681"/>
    </source>
</evidence>
<accession>A0ABN0QTD9</accession>
<dbReference type="Proteomes" id="UP000020681">
    <property type="component" value="Unassembled WGS sequence"/>
</dbReference>
<keyword evidence="3" id="KW-1185">Reference proteome</keyword>
<feature type="compositionally biased region" description="Polar residues" evidence="1">
    <location>
        <begin position="17"/>
        <end position="26"/>
    </location>
</feature>
<reference evidence="2 3" key="1">
    <citation type="submission" date="2014-01" db="EMBL/GenBank/DDBJ databases">
        <authorList>
            <person name="Dobos K."/>
            <person name="Lenaerts A."/>
            <person name="Ordway D."/>
            <person name="DeGroote M.A."/>
            <person name="Parker T."/>
            <person name="Sizemore C."/>
            <person name="Tallon L.J."/>
            <person name="Sadzewicz L.K."/>
            <person name="Sengamalay N."/>
            <person name="Fraser C.M."/>
            <person name="Hine E."/>
            <person name="Shefchek K.A."/>
            <person name="Das S.P."/>
            <person name="Tettelin H."/>
        </authorList>
    </citation>
    <scope>NUCLEOTIDE SEQUENCE [LARGE SCALE GENOMIC DNA]</scope>
    <source>
        <strain evidence="2 3">Harvey</strain>
    </source>
</reference>
<gene>
    <name evidence="2" type="ORF">I551_5610</name>
</gene>
<evidence type="ECO:0000313" key="2">
    <source>
        <dbReference type="EMBL" id="EUA87915.1"/>
    </source>
</evidence>
<protein>
    <submittedName>
        <fullName evidence="2">Uncharacterized protein</fullName>
    </submittedName>
</protein>
<feature type="compositionally biased region" description="Basic and acidic residues" evidence="1">
    <location>
        <begin position="39"/>
        <end position="52"/>
    </location>
</feature>
<name>A0ABN0QTD9_MYCUL</name>
<dbReference type="EMBL" id="JAOL01000152">
    <property type="protein sequence ID" value="EUA87915.1"/>
    <property type="molecule type" value="Genomic_DNA"/>
</dbReference>
<proteinExistence type="predicted"/>
<organism evidence="2 3">
    <name type="scientific">Mycobacterium ulcerans str. Harvey</name>
    <dbReference type="NCBI Taxonomy" id="1299332"/>
    <lineage>
        <taxon>Bacteria</taxon>
        <taxon>Bacillati</taxon>
        <taxon>Actinomycetota</taxon>
        <taxon>Actinomycetes</taxon>
        <taxon>Mycobacteriales</taxon>
        <taxon>Mycobacteriaceae</taxon>
        <taxon>Mycobacterium</taxon>
        <taxon>Mycobacterium ulcerans group</taxon>
    </lineage>
</organism>
<sequence>MVFAGRLTLLTLPEGVNDQQNHTQCTGADAHPRHQLIAGDHREHQRNEPNEG</sequence>
<evidence type="ECO:0000256" key="1">
    <source>
        <dbReference type="SAM" id="MobiDB-lite"/>
    </source>
</evidence>
<comment type="caution">
    <text evidence="2">The sequence shown here is derived from an EMBL/GenBank/DDBJ whole genome shotgun (WGS) entry which is preliminary data.</text>
</comment>
<feature type="region of interest" description="Disordered" evidence="1">
    <location>
        <begin position="15"/>
        <end position="52"/>
    </location>
</feature>